<dbReference type="EMBL" id="JAUSVL010000001">
    <property type="protein sequence ID" value="MDQ0289098.1"/>
    <property type="molecule type" value="Genomic_DNA"/>
</dbReference>
<keyword evidence="2" id="KW-1133">Transmembrane helix</keyword>
<keyword evidence="4" id="KW-1185">Reference proteome</keyword>
<evidence type="ECO:0000256" key="1">
    <source>
        <dbReference type="SAM" id="MobiDB-lite"/>
    </source>
</evidence>
<keyword evidence="2" id="KW-0812">Transmembrane</keyword>
<protein>
    <submittedName>
        <fullName evidence="3">Uncharacterized protein</fullName>
    </submittedName>
</protein>
<feature type="transmembrane region" description="Helical" evidence="2">
    <location>
        <begin position="58"/>
        <end position="76"/>
    </location>
</feature>
<evidence type="ECO:0000313" key="3">
    <source>
        <dbReference type="EMBL" id="MDQ0289098.1"/>
    </source>
</evidence>
<gene>
    <name evidence="3" type="ORF">J3R75_001205</name>
</gene>
<comment type="caution">
    <text evidence="3">The sequence shown here is derived from an EMBL/GenBank/DDBJ whole genome shotgun (WGS) entry which is preliminary data.</text>
</comment>
<evidence type="ECO:0000256" key="2">
    <source>
        <dbReference type="SAM" id="Phobius"/>
    </source>
</evidence>
<accession>A0AAE3VEN0</accession>
<feature type="transmembrane region" description="Helical" evidence="2">
    <location>
        <begin position="187"/>
        <end position="205"/>
    </location>
</feature>
<dbReference type="AlphaFoldDB" id="A0AAE3VEN0"/>
<feature type="transmembrane region" description="Helical" evidence="2">
    <location>
        <begin position="20"/>
        <end position="38"/>
    </location>
</feature>
<dbReference type="Proteomes" id="UP001238163">
    <property type="component" value="Unassembled WGS sequence"/>
</dbReference>
<reference evidence="3" key="1">
    <citation type="submission" date="2023-07" db="EMBL/GenBank/DDBJ databases">
        <title>Genomic Encyclopedia of Type Strains, Phase IV (KMG-IV): sequencing the most valuable type-strain genomes for metagenomic binning, comparative biology and taxonomic classification.</title>
        <authorList>
            <person name="Goeker M."/>
        </authorList>
    </citation>
    <scope>NUCLEOTIDE SEQUENCE</scope>
    <source>
        <strain evidence="3">DSM 24202</strain>
    </source>
</reference>
<sequence>MMKQLIQRMFFGAEPEKGAFFAWTLLFTLPWFALAWFFHNALAALLSSRGAAAFFSRLDILTPLLVALLLLFYASYLAQRFARQVRRNPARRKARYLSAISSILAVFAVFTLWAIADSAFADLDTILAQTNIRGFDYNKYIGFTASGWCCLALISILLVVAAYVLIGKSIAWLGEVPYRKLITKPVLALWILTAVSYLACLLMALQATTKYHQAIADVADYFGRPLTPSALAELYHQGRAPDAEFWNTLKALAPAFAAETAGMRSPDGVKYRSGASIVQYPQAVFPDDIYDHWQALFRGDDNLKKRSAMHESPLPPTERPYADNQPLFGMPLPELSQCRNLMLYERWGLRFASEDGDAQTVKRTLARMENLCRYLQHDPLLISSLVWMGLEDIRLQAIVSVAAKPWLDDDWLREQIQKLDDLENTVPATQQKAIYGEAVFAVNATNWLTRFLPLPGSEYSQPTQKYYTLRWFFPQAWSYLARTAEETIRAYAIADFAEFPGPATANPFLALTAPALHKAGKQNFPTLVAKLRITRALLAAERSKRQDGRYPEQPDDLPLDPFSGTPLKYRLGPCEVPIVTCSLISREDGPMTTTSPAGDASPNSPPEYDFIRENHHLEAVQVWSVGPNGRDDDGMISWPKYDPKRNKDDIRYIIRLE</sequence>
<evidence type="ECO:0000313" key="4">
    <source>
        <dbReference type="Proteomes" id="UP001238163"/>
    </source>
</evidence>
<keyword evidence="2" id="KW-0472">Membrane</keyword>
<name>A0AAE3VEN0_9BACT</name>
<proteinExistence type="predicted"/>
<feature type="region of interest" description="Disordered" evidence="1">
    <location>
        <begin position="587"/>
        <end position="609"/>
    </location>
</feature>
<organism evidence="3 4">
    <name type="scientific">Oligosphaera ethanolica</name>
    <dbReference type="NCBI Taxonomy" id="760260"/>
    <lineage>
        <taxon>Bacteria</taxon>
        <taxon>Pseudomonadati</taxon>
        <taxon>Lentisphaerota</taxon>
        <taxon>Oligosphaeria</taxon>
        <taxon>Oligosphaerales</taxon>
        <taxon>Oligosphaeraceae</taxon>
        <taxon>Oligosphaera</taxon>
    </lineage>
</organism>
<dbReference type="RefSeq" id="WP_307260436.1">
    <property type="nucleotide sequence ID" value="NZ_JAUSVL010000001.1"/>
</dbReference>
<feature type="transmembrane region" description="Helical" evidence="2">
    <location>
        <begin position="145"/>
        <end position="166"/>
    </location>
</feature>
<feature type="transmembrane region" description="Helical" evidence="2">
    <location>
        <begin position="96"/>
        <end position="116"/>
    </location>
</feature>